<sequence>MASNYTGNYTGIEASKVAYAQDLTNALNKMERVSYKVTTANEWGSNANKTSENKYPACNVVSAAVAAAKTSIDTQLSALSNRATGVNNTVEKTANKIKFGEWEDNKDSDDKYPGCGTVNSALLAISGVEQASNKVSAANWDTHKTSEIKYPSCKSVNTAVGAINTDVLTEVNASIEDINASVDDISEGIEELDNTAEKTTNKITKAGWESNKTNNSKYPTCAAAGQGITSIFSKIDFGIVTSVSAASTDAQLPTAGAVYRFGTSVDPSSARGSTVSDTQVNATEFKAVMGYSNTNSYNWYEAAQYCAYLTVAADDVPQAVKDHITLHYIVPQSSLDTASYSQVNGDKCRNYLKYALITPKCWRLPTSEEWSAAYSSNIIPHPSVGKSVVFDIHGYGSVDSSVILTSSNPYYYDWCMDGDGAELKLGGKTINYGAYNANRVARGGVHSTRTGGGHDTGGNTYWQYSFWRASGFAGYGSVAPSNRNNYGLRLARTT</sequence>
<dbReference type="AlphaFoldDB" id="A0A388T8Z3"/>
<dbReference type="EMBL" id="BGZN01000002">
    <property type="protein sequence ID" value="GBR72648.1"/>
    <property type="molecule type" value="Genomic_DNA"/>
</dbReference>
<dbReference type="Proteomes" id="UP000269352">
    <property type="component" value="Unassembled WGS sequence"/>
</dbReference>
<accession>A0A388T8Z3</accession>
<organism evidence="1 2">
    <name type="scientific">Termititenax aidoneus</name>
    <dbReference type="NCBI Taxonomy" id="2218524"/>
    <lineage>
        <taxon>Bacteria</taxon>
        <taxon>Bacillati</taxon>
        <taxon>Candidatus Margulisiibacteriota</taxon>
        <taxon>Candidatus Termititenacia</taxon>
        <taxon>Candidatus Termititenacales</taxon>
        <taxon>Candidatus Termititenacaceae</taxon>
        <taxon>Candidatus Termititenax</taxon>
    </lineage>
</organism>
<reference evidence="1 2" key="1">
    <citation type="journal article" date="2019" name="ISME J.">
        <title>Genome analyses of uncultured TG2/ZB3 bacteria in 'Margulisbacteria' specifically attached to ectosymbiotic spirochetes of protists in the termite gut.</title>
        <authorList>
            <person name="Utami Y.D."/>
            <person name="Kuwahara H."/>
            <person name="Igai K."/>
            <person name="Murakami T."/>
            <person name="Sugaya K."/>
            <person name="Morikawa T."/>
            <person name="Nagura Y."/>
            <person name="Yuki M."/>
            <person name="Deevong P."/>
            <person name="Inoue T."/>
            <person name="Kihara K."/>
            <person name="Lo N."/>
            <person name="Yamada A."/>
            <person name="Ohkuma M."/>
            <person name="Hongoh Y."/>
        </authorList>
    </citation>
    <scope>NUCLEOTIDE SEQUENCE [LARGE SCALE GENOMIC DNA]</scope>
    <source>
        <strain evidence="1">NkOx7-01</strain>
    </source>
</reference>
<protein>
    <submittedName>
        <fullName evidence="1">Uncharacterized protein</fullName>
    </submittedName>
</protein>
<gene>
    <name evidence="1" type="ORF">NO1_0151</name>
</gene>
<evidence type="ECO:0000313" key="2">
    <source>
        <dbReference type="Proteomes" id="UP000269352"/>
    </source>
</evidence>
<proteinExistence type="predicted"/>
<keyword evidence="2" id="KW-1185">Reference proteome</keyword>
<name>A0A388T8Z3_TERA1</name>
<comment type="caution">
    <text evidence="1">The sequence shown here is derived from an EMBL/GenBank/DDBJ whole genome shotgun (WGS) entry which is preliminary data.</text>
</comment>
<evidence type="ECO:0000313" key="1">
    <source>
        <dbReference type="EMBL" id="GBR72648.1"/>
    </source>
</evidence>